<sequence>MPLLVADESKKPESNEHDTGSRDPGKVNPNIAEDSNSSAFMVFMIILATLAAFLAIEYAGGVGTSDTSLASSSLPSQVVTIDFLSFAVLGPNGTFRNSSEPFNPTSDTPPFFQVFSDAFLDVLGPNASIRLISQNETFAFAHEAPIWVPATDEVFFASNDGGALGMSDIDHNSQVSKISLKDPSIVSGGLVKPEKIPLSDDVQMTNGGTPFQKELLLITSGRGDLPPSLVRVNPYPPYNTTVILDNFFGRQFNSLNDIKIHPTTGKVFFTDVTYGFLNHFRPEPQMPNQVYRLDPDTGSLRVVADGFDRCNGIAFNGDGDTAYVTDTGQIGGFLGTNQTQPATIYAFDVDPRTQAFTNRRVFAYVDNGVPDGIQIDTEGRVYSGTGDGVQVWSSEGDLIGKFFLGTTSANMIFAGPGRLVILAETAIYLAQIQANGLPLEDF</sequence>
<evidence type="ECO:0000256" key="1">
    <source>
        <dbReference type="SAM" id="MobiDB-lite"/>
    </source>
</evidence>
<feature type="compositionally biased region" description="Basic and acidic residues" evidence="1">
    <location>
        <begin position="7"/>
        <end position="25"/>
    </location>
</feature>
<keyword evidence="2" id="KW-1133">Transmembrane helix</keyword>
<dbReference type="OrthoDB" id="423498at2759"/>
<feature type="domain" description="SMP-30/Gluconolactonase/LRE-like region" evidence="3">
    <location>
        <begin position="238"/>
        <end position="417"/>
    </location>
</feature>
<dbReference type="Gene3D" id="2.120.10.30">
    <property type="entry name" value="TolB, C-terminal domain"/>
    <property type="match status" value="1"/>
</dbReference>
<keyword evidence="5" id="KW-1185">Reference proteome</keyword>
<dbReference type="PANTHER" id="PTHR47064">
    <property type="entry name" value="PUTATIVE (AFU_ORTHOLOGUE AFUA_1G08990)-RELATED"/>
    <property type="match status" value="1"/>
</dbReference>
<dbReference type="EMBL" id="NBII01000006">
    <property type="protein sequence ID" value="PAV17640.1"/>
    <property type="molecule type" value="Genomic_DNA"/>
</dbReference>
<gene>
    <name evidence="4" type="ORF">PNOK_0612600</name>
</gene>
<proteinExistence type="predicted"/>
<dbReference type="InParanoid" id="A0A286UDI0"/>
<evidence type="ECO:0000256" key="2">
    <source>
        <dbReference type="SAM" id="Phobius"/>
    </source>
</evidence>
<dbReference type="PANTHER" id="PTHR47064:SF2">
    <property type="entry name" value="SMP-30_GLUCONOLACTONASE_LRE-LIKE REGION DOMAIN-CONTAINING PROTEIN-RELATED"/>
    <property type="match status" value="1"/>
</dbReference>
<dbReference type="STRING" id="2282107.A0A286UDI0"/>
<feature type="transmembrane region" description="Helical" evidence="2">
    <location>
        <begin position="38"/>
        <end position="56"/>
    </location>
</feature>
<evidence type="ECO:0000313" key="5">
    <source>
        <dbReference type="Proteomes" id="UP000217199"/>
    </source>
</evidence>
<feature type="region of interest" description="Disordered" evidence="1">
    <location>
        <begin position="1"/>
        <end position="31"/>
    </location>
</feature>
<dbReference type="Proteomes" id="UP000217199">
    <property type="component" value="Unassembled WGS sequence"/>
</dbReference>
<keyword evidence="2" id="KW-0472">Membrane</keyword>
<dbReference type="AlphaFoldDB" id="A0A286UDI0"/>
<dbReference type="SUPFAM" id="SSF63829">
    <property type="entry name" value="Calcium-dependent phosphotriesterase"/>
    <property type="match status" value="1"/>
</dbReference>
<dbReference type="GO" id="GO:0016787">
    <property type="term" value="F:hydrolase activity"/>
    <property type="evidence" value="ECO:0007669"/>
    <property type="project" value="UniProtKB-KW"/>
</dbReference>
<dbReference type="InterPro" id="IPR011042">
    <property type="entry name" value="6-blade_b-propeller_TolB-like"/>
</dbReference>
<dbReference type="InterPro" id="IPR052988">
    <property type="entry name" value="Oryzine_lactonohydrolase"/>
</dbReference>
<dbReference type="InterPro" id="IPR013658">
    <property type="entry name" value="SGL"/>
</dbReference>
<keyword evidence="2" id="KW-0812">Transmembrane</keyword>
<evidence type="ECO:0000313" key="4">
    <source>
        <dbReference type="EMBL" id="PAV17640.1"/>
    </source>
</evidence>
<evidence type="ECO:0000259" key="3">
    <source>
        <dbReference type="Pfam" id="PF08450"/>
    </source>
</evidence>
<comment type="caution">
    <text evidence="4">The sequence shown here is derived from an EMBL/GenBank/DDBJ whole genome shotgun (WGS) entry which is preliminary data.</text>
</comment>
<reference evidence="4 5" key="1">
    <citation type="journal article" date="2017" name="Mol. Ecol.">
        <title>Comparative and population genomic landscape of Phellinus noxius: A hypervariable fungus causing root rot in trees.</title>
        <authorList>
            <person name="Chung C.L."/>
            <person name="Lee T.J."/>
            <person name="Akiba M."/>
            <person name="Lee H.H."/>
            <person name="Kuo T.H."/>
            <person name="Liu D."/>
            <person name="Ke H.M."/>
            <person name="Yokoi T."/>
            <person name="Roa M.B."/>
            <person name="Lu M.J."/>
            <person name="Chang Y.Y."/>
            <person name="Ann P.J."/>
            <person name="Tsai J.N."/>
            <person name="Chen C.Y."/>
            <person name="Tzean S.S."/>
            <person name="Ota Y."/>
            <person name="Hattori T."/>
            <person name="Sahashi N."/>
            <person name="Liou R.F."/>
            <person name="Kikuchi T."/>
            <person name="Tsai I.J."/>
        </authorList>
    </citation>
    <scope>NUCLEOTIDE SEQUENCE [LARGE SCALE GENOMIC DNA]</scope>
    <source>
        <strain evidence="4 5">FFPRI411160</strain>
    </source>
</reference>
<name>A0A286UDI0_9AGAM</name>
<organism evidence="4 5">
    <name type="scientific">Pyrrhoderma noxium</name>
    <dbReference type="NCBI Taxonomy" id="2282107"/>
    <lineage>
        <taxon>Eukaryota</taxon>
        <taxon>Fungi</taxon>
        <taxon>Dikarya</taxon>
        <taxon>Basidiomycota</taxon>
        <taxon>Agaricomycotina</taxon>
        <taxon>Agaricomycetes</taxon>
        <taxon>Hymenochaetales</taxon>
        <taxon>Hymenochaetaceae</taxon>
        <taxon>Pyrrhoderma</taxon>
    </lineage>
</organism>
<protein>
    <submittedName>
        <fullName evidence="4">D-lactonohydrolase</fullName>
    </submittedName>
</protein>
<accession>A0A286UDI0</accession>
<dbReference type="Pfam" id="PF08450">
    <property type="entry name" value="SGL"/>
    <property type="match status" value="1"/>
</dbReference>